<sequence length="520" mass="55617">MKKSLVAAGVIIALGVVWTGGAWYTGKQLESRIADMVQQANAQLQSSAPQAGVELTYQGYQRGLFRSHLQLVLKPAAGKAPRWLAAGQSLVFDEVVDHGPFPLASLKSFNLAPAMASVKTTLTNNDASKALFDIAKGETPFTIDTRIAYSGDNTSAIVLNPLDYAKGDEKVTFSGGQFQLDADREGKTLSLSGEAGSGQINAVNEYNQKVQLTFNNLKTDGSTEMASFNERIGKQAISLDKLAIGVEGKELALFEGMKIDGNSSLTADGKGINSQLDYTVNSLKLQNQDIGSGRLTLKLDNIDGEAFHQFSQKYNAEAQTLMADPQLAQNPELYQQALTQTFFSALPMMLKGSPSLTISPLSWRNAKGETTLNLSILLKDPSLTTTPPQTLADEVDRSVKSLDGKLVIPVDMATAFMTQIAGLEGYQPADAAKLADQQVKGLAAMGQMFRISTMEDNAITSSLQYADGQVTLNGQKMPLDEFAGMFGLALPAVSEPAAPQETQPQDDAPQDVVPPAAPQQ</sequence>
<protein>
    <recommendedName>
        <fullName evidence="4">DUF945 domain-containing protein</fullName>
    </recommendedName>
</protein>
<evidence type="ECO:0000313" key="2">
    <source>
        <dbReference type="EMBL" id="AEX06101.1"/>
    </source>
</evidence>
<feature type="region of interest" description="Disordered" evidence="1">
    <location>
        <begin position="493"/>
        <end position="520"/>
    </location>
</feature>
<dbReference type="RefSeq" id="WP_014229580.1">
    <property type="nucleotide sequence ID" value="NC_016612.1"/>
</dbReference>
<organism evidence="2 3">
    <name type="scientific">Klebsiella michiganensis (strain ATCC 8724 / DSM 4798 / JCM 20051 / NBRC 3318 / NRRL B-199 / KCTC 1686 / BUCSAV 143 / CCM 1901)</name>
    <dbReference type="NCBI Taxonomy" id="1006551"/>
    <lineage>
        <taxon>Bacteria</taxon>
        <taxon>Pseudomonadati</taxon>
        <taxon>Pseudomonadota</taxon>
        <taxon>Gammaproteobacteria</taxon>
        <taxon>Enterobacterales</taxon>
        <taxon>Enterobacteriaceae</taxon>
        <taxon>Klebsiella/Raoultella group</taxon>
        <taxon>Klebsiella</taxon>
    </lineage>
</organism>
<gene>
    <name evidence="2" type="ordered locus">KOX_21905</name>
</gene>
<dbReference type="PATRIC" id="fig|1006551.4.peg.4389"/>
<reference evidence="2 3" key="1">
    <citation type="journal article" date="2012" name="J. Bacteriol.">
        <title>Complete genome sequence of Klebsiella oxytoca KCTC 1686, used in production of 2,3-butanediol.</title>
        <authorList>
            <person name="Shin S.H."/>
            <person name="Kim S."/>
            <person name="Kim J.Y."/>
            <person name="Lee S."/>
            <person name="Um Y."/>
            <person name="Oh M.K."/>
            <person name="Kim Y.R."/>
            <person name="Lee J."/>
            <person name="Yang K.S."/>
        </authorList>
    </citation>
    <scope>NUCLEOTIDE SEQUENCE [LARGE SCALE GENOMIC DNA]</scope>
    <source>
        <strain evidence="3">ATCC 8724 / DSM 4798 / JCM 20051 / NBRC 3318 / NRRL B-199 / KCTC 1686</strain>
    </source>
</reference>
<dbReference type="InterPro" id="IPR010352">
    <property type="entry name" value="DUF945"/>
</dbReference>
<dbReference type="KEGG" id="kox:KOX_21905"/>
<evidence type="ECO:0000256" key="1">
    <source>
        <dbReference type="SAM" id="MobiDB-lite"/>
    </source>
</evidence>
<dbReference type="AlphaFoldDB" id="A0A0H3HHP9"/>
<dbReference type="Pfam" id="PF06097">
    <property type="entry name" value="DUF945"/>
    <property type="match status" value="1"/>
</dbReference>
<evidence type="ECO:0000313" key="3">
    <source>
        <dbReference type="Proteomes" id="UP000007843"/>
    </source>
</evidence>
<accession>A0A0H3HHP9</accession>
<name>A0A0H3HHP9_KLEM8</name>
<feature type="compositionally biased region" description="Low complexity" evidence="1">
    <location>
        <begin position="503"/>
        <end position="514"/>
    </location>
</feature>
<dbReference type="HOGENOM" id="CLU_029683_2_0_6"/>
<proteinExistence type="predicted"/>
<dbReference type="EMBL" id="CP003218">
    <property type="protein sequence ID" value="AEX06101.1"/>
    <property type="molecule type" value="Genomic_DNA"/>
</dbReference>
<evidence type="ECO:0008006" key="4">
    <source>
        <dbReference type="Google" id="ProtNLM"/>
    </source>
</evidence>
<dbReference type="Proteomes" id="UP000007843">
    <property type="component" value="Chromosome"/>
</dbReference>